<evidence type="ECO:0000256" key="4">
    <source>
        <dbReference type="ARBA" id="ARBA00023136"/>
    </source>
</evidence>
<dbReference type="InterPro" id="IPR051598">
    <property type="entry name" value="TSUP/Inactive_protease-like"/>
</dbReference>
<feature type="transmembrane region" description="Helical" evidence="5">
    <location>
        <begin position="148"/>
        <end position="181"/>
    </location>
</feature>
<dbReference type="AlphaFoldDB" id="A0A844X9L5"/>
<keyword evidence="2 5" id="KW-0812">Transmembrane</keyword>
<dbReference type="InterPro" id="IPR002781">
    <property type="entry name" value="TM_pro_TauE-like"/>
</dbReference>
<dbReference type="Pfam" id="PF01925">
    <property type="entry name" value="TauE"/>
    <property type="match status" value="1"/>
</dbReference>
<evidence type="ECO:0000256" key="2">
    <source>
        <dbReference type="ARBA" id="ARBA00022692"/>
    </source>
</evidence>
<evidence type="ECO:0000256" key="1">
    <source>
        <dbReference type="ARBA" id="ARBA00004141"/>
    </source>
</evidence>
<dbReference type="Proteomes" id="UP000461409">
    <property type="component" value="Unassembled WGS sequence"/>
</dbReference>
<organism evidence="6 7">
    <name type="scientific">Aurantiacibacter rhizosphaerae</name>
    <dbReference type="NCBI Taxonomy" id="2691582"/>
    <lineage>
        <taxon>Bacteria</taxon>
        <taxon>Pseudomonadati</taxon>
        <taxon>Pseudomonadota</taxon>
        <taxon>Alphaproteobacteria</taxon>
        <taxon>Sphingomonadales</taxon>
        <taxon>Erythrobacteraceae</taxon>
        <taxon>Aurantiacibacter</taxon>
    </lineage>
</organism>
<evidence type="ECO:0000256" key="5">
    <source>
        <dbReference type="RuleBase" id="RU363041"/>
    </source>
</evidence>
<evidence type="ECO:0000313" key="7">
    <source>
        <dbReference type="Proteomes" id="UP000461409"/>
    </source>
</evidence>
<dbReference type="PANTHER" id="PTHR43701">
    <property type="entry name" value="MEMBRANE TRANSPORTER PROTEIN MJ0441-RELATED"/>
    <property type="match status" value="1"/>
</dbReference>
<reference evidence="6 7" key="2">
    <citation type="submission" date="2020-02" db="EMBL/GenBank/DDBJ databases">
        <title>Erythrobacter dongmakensis sp. nov., isolated from a tidal mudflat.</title>
        <authorList>
            <person name="Kim I.S."/>
        </authorList>
    </citation>
    <scope>NUCLEOTIDE SEQUENCE [LARGE SCALE GENOMIC DNA]</scope>
    <source>
        <strain evidence="6 7">GH3-10</strain>
    </source>
</reference>
<keyword evidence="4 5" id="KW-0472">Membrane</keyword>
<sequence length="264" mass="27253">MLGGIDLGYSLAGLLVSFLVGLTGVGGGSLMSPILILLFGINPAVAVGTDLWFAAITKSIGGGVHHRLGSVDWHLVRRLAAGSIPVAVLTLLWLWLMQDGRLESAFLLHLLGAALLLTSVLMLLKPHIQPGLRRLKDRIGPGMRSQQLVLTVAGGAVIGGLVTLTSVGAGALVAVLLAMLYPLRLSTKSIVGTDIMHAVPLTIVAATGHSFLGNVDGWLLASLLIGSIPGIVVGSLVGGFINENLVRYALAAMLAVSAIKMLSS</sequence>
<accession>A0A844X9L5</accession>
<gene>
    <name evidence="6" type="ORF">GRF63_01175</name>
</gene>
<evidence type="ECO:0000256" key="3">
    <source>
        <dbReference type="ARBA" id="ARBA00022989"/>
    </source>
</evidence>
<dbReference type="PANTHER" id="PTHR43701:SF2">
    <property type="entry name" value="MEMBRANE TRANSPORTER PROTEIN YJNA-RELATED"/>
    <property type="match status" value="1"/>
</dbReference>
<dbReference type="GO" id="GO:0005886">
    <property type="term" value="C:plasma membrane"/>
    <property type="evidence" value="ECO:0007669"/>
    <property type="project" value="UniProtKB-SubCell"/>
</dbReference>
<protein>
    <recommendedName>
        <fullName evidence="5">Probable membrane transporter protein</fullName>
    </recommendedName>
</protein>
<name>A0A844X9L5_9SPHN</name>
<comment type="similarity">
    <text evidence="5">Belongs to the 4-toluene sulfonate uptake permease (TSUP) (TC 2.A.102) family.</text>
</comment>
<dbReference type="RefSeq" id="WP_160484191.1">
    <property type="nucleotide sequence ID" value="NZ_WUBR01000001.1"/>
</dbReference>
<keyword evidence="7" id="KW-1185">Reference proteome</keyword>
<dbReference type="EMBL" id="WUBR01000001">
    <property type="protein sequence ID" value="MWV26503.1"/>
    <property type="molecule type" value="Genomic_DNA"/>
</dbReference>
<keyword evidence="5" id="KW-1003">Cell membrane</keyword>
<reference evidence="6 7" key="1">
    <citation type="submission" date="2019-12" db="EMBL/GenBank/DDBJ databases">
        <authorList>
            <person name="Lee S.D."/>
        </authorList>
    </citation>
    <scope>NUCLEOTIDE SEQUENCE [LARGE SCALE GENOMIC DNA]</scope>
    <source>
        <strain evidence="6 7">GH3-10</strain>
    </source>
</reference>
<comment type="subcellular location">
    <subcellularLocation>
        <location evidence="5">Cell membrane</location>
        <topology evidence="5">Multi-pass membrane protein</topology>
    </subcellularLocation>
    <subcellularLocation>
        <location evidence="1">Membrane</location>
        <topology evidence="1">Multi-pass membrane protein</topology>
    </subcellularLocation>
</comment>
<keyword evidence="3 5" id="KW-1133">Transmembrane helix</keyword>
<feature type="transmembrane region" description="Helical" evidence="5">
    <location>
        <begin position="75"/>
        <end position="95"/>
    </location>
</feature>
<feature type="transmembrane region" description="Helical" evidence="5">
    <location>
        <begin position="107"/>
        <end position="128"/>
    </location>
</feature>
<feature type="transmembrane region" description="Helical" evidence="5">
    <location>
        <begin position="34"/>
        <end position="54"/>
    </location>
</feature>
<proteinExistence type="inferred from homology"/>
<feature type="transmembrane region" description="Helical" evidence="5">
    <location>
        <begin position="218"/>
        <end position="238"/>
    </location>
</feature>
<evidence type="ECO:0000313" key="6">
    <source>
        <dbReference type="EMBL" id="MWV26503.1"/>
    </source>
</evidence>
<comment type="caution">
    <text evidence="6">The sequence shown here is derived from an EMBL/GenBank/DDBJ whole genome shotgun (WGS) entry which is preliminary data.</text>
</comment>
<feature type="transmembrane region" description="Helical" evidence="5">
    <location>
        <begin position="7"/>
        <end position="28"/>
    </location>
</feature>